<dbReference type="Pfam" id="PF13262">
    <property type="entry name" value="DUF4054"/>
    <property type="match status" value="1"/>
</dbReference>
<name>A0AAD1YCY2_9CLOT</name>
<sequence>MYGIIGSASNIKTGTNPPFTLDDFYEVYPQFGLNPETTDYNVPQIVAQMYLDLANTSIKQSRWHNYWKVAMCLFIAHFCTLYLQSVADPESGAAGVLEAGKAKGLDTSVSVGSVSVSTDYSLIANSVNGWAGWQLTTYGQQLSTIGKLVSKGGMYVY</sequence>
<proteinExistence type="predicted"/>
<protein>
    <recommendedName>
        <fullName evidence="3">DUF4054 domain-containing protein</fullName>
    </recommendedName>
</protein>
<accession>A0AAD1YCY2</accession>
<evidence type="ECO:0008006" key="3">
    <source>
        <dbReference type="Google" id="ProtNLM"/>
    </source>
</evidence>
<reference evidence="1" key="1">
    <citation type="submission" date="2022-10" db="EMBL/GenBank/DDBJ databases">
        <authorList>
            <person name="Aires J."/>
            <person name="Mesa V."/>
        </authorList>
    </citation>
    <scope>NUCLEOTIDE SEQUENCE</scope>
    <source>
        <strain evidence="1">Clostridium neonatale JD116</strain>
    </source>
</reference>
<dbReference type="RefSeq" id="WP_317049208.1">
    <property type="nucleotide sequence ID" value="NZ_CAMRXC010000041.1"/>
</dbReference>
<dbReference type="InterPro" id="IPR025127">
    <property type="entry name" value="DUF4054"/>
</dbReference>
<gene>
    <name evidence="1" type="ORF">CNEO2_1600003</name>
</gene>
<evidence type="ECO:0000313" key="1">
    <source>
        <dbReference type="EMBL" id="CAI3546507.1"/>
    </source>
</evidence>
<dbReference type="EMBL" id="CAMTCP010000067">
    <property type="protein sequence ID" value="CAI3546507.1"/>
    <property type="molecule type" value="Genomic_DNA"/>
</dbReference>
<dbReference type="AlphaFoldDB" id="A0AAD1YCY2"/>
<organism evidence="1 2">
    <name type="scientific">Clostridium neonatale</name>
    <dbReference type="NCBI Taxonomy" id="137838"/>
    <lineage>
        <taxon>Bacteria</taxon>
        <taxon>Bacillati</taxon>
        <taxon>Bacillota</taxon>
        <taxon>Clostridia</taxon>
        <taxon>Eubacteriales</taxon>
        <taxon>Clostridiaceae</taxon>
        <taxon>Clostridium</taxon>
    </lineage>
</organism>
<evidence type="ECO:0000313" key="2">
    <source>
        <dbReference type="Proteomes" id="UP001189143"/>
    </source>
</evidence>
<comment type="caution">
    <text evidence="1">The sequence shown here is derived from an EMBL/GenBank/DDBJ whole genome shotgun (WGS) entry which is preliminary data.</text>
</comment>
<dbReference type="Proteomes" id="UP001189143">
    <property type="component" value="Unassembled WGS sequence"/>
</dbReference>